<dbReference type="PANTHER" id="PTHR43163">
    <property type="entry name" value="DIPEPTIDE TRANSPORT SYSTEM PERMEASE PROTEIN DPPB-RELATED"/>
    <property type="match status" value="1"/>
</dbReference>
<dbReference type="GO" id="GO:0005886">
    <property type="term" value="C:plasma membrane"/>
    <property type="evidence" value="ECO:0007669"/>
    <property type="project" value="UniProtKB-SubCell"/>
</dbReference>
<evidence type="ECO:0000256" key="2">
    <source>
        <dbReference type="ARBA" id="ARBA00022448"/>
    </source>
</evidence>
<dbReference type="InterPro" id="IPR035906">
    <property type="entry name" value="MetI-like_sf"/>
</dbReference>
<keyword evidence="6 7" id="KW-0472">Membrane</keyword>
<feature type="transmembrane region" description="Helical" evidence="7">
    <location>
        <begin position="179"/>
        <end position="205"/>
    </location>
</feature>
<evidence type="ECO:0000256" key="4">
    <source>
        <dbReference type="ARBA" id="ARBA00022692"/>
    </source>
</evidence>
<feature type="transmembrane region" description="Helical" evidence="7">
    <location>
        <begin position="79"/>
        <end position="98"/>
    </location>
</feature>
<dbReference type="Pfam" id="PF00528">
    <property type="entry name" value="BPD_transp_1"/>
    <property type="match status" value="1"/>
</dbReference>
<feature type="transmembrane region" description="Helical" evidence="7">
    <location>
        <begin position="6"/>
        <end position="23"/>
    </location>
</feature>
<reference evidence="9" key="1">
    <citation type="submission" date="2018-05" db="EMBL/GenBank/DDBJ databases">
        <authorList>
            <person name="Lanie J.A."/>
            <person name="Ng W.-L."/>
            <person name="Kazmierczak K.M."/>
            <person name="Andrzejewski T.M."/>
            <person name="Davidsen T.M."/>
            <person name="Wayne K.J."/>
            <person name="Tettelin H."/>
            <person name="Glass J.I."/>
            <person name="Rusch D."/>
            <person name="Podicherti R."/>
            <person name="Tsui H.-C.T."/>
            <person name="Winkler M.E."/>
        </authorList>
    </citation>
    <scope>NUCLEOTIDE SEQUENCE</scope>
</reference>
<dbReference type="Gene3D" id="1.10.3720.10">
    <property type="entry name" value="MetI-like"/>
    <property type="match status" value="1"/>
</dbReference>
<keyword evidence="4 7" id="KW-0812">Transmembrane</keyword>
<comment type="subcellular location">
    <subcellularLocation>
        <location evidence="1">Cell membrane</location>
        <topology evidence="1">Multi-pass membrane protein</topology>
    </subcellularLocation>
</comment>
<evidence type="ECO:0000313" key="9">
    <source>
        <dbReference type="EMBL" id="SVD75933.1"/>
    </source>
</evidence>
<feature type="transmembrane region" description="Helical" evidence="7">
    <location>
        <begin position="135"/>
        <end position="159"/>
    </location>
</feature>
<feature type="domain" description="ABC transmembrane type-1" evidence="8">
    <location>
        <begin position="1"/>
        <end position="202"/>
    </location>
</feature>
<evidence type="ECO:0000256" key="5">
    <source>
        <dbReference type="ARBA" id="ARBA00022989"/>
    </source>
</evidence>
<dbReference type="EMBL" id="UINC01171389">
    <property type="protein sequence ID" value="SVD75933.1"/>
    <property type="molecule type" value="Genomic_DNA"/>
</dbReference>
<dbReference type="PANTHER" id="PTHR43163:SF6">
    <property type="entry name" value="DIPEPTIDE TRANSPORT SYSTEM PERMEASE PROTEIN DPPB-RELATED"/>
    <property type="match status" value="1"/>
</dbReference>
<organism evidence="9">
    <name type="scientific">marine metagenome</name>
    <dbReference type="NCBI Taxonomy" id="408172"/>
    <lineage>
        <taxon>unclassified sequences</taxon>
        <taxon>metagenomes</taxon>
        <taxon>ecological metagenomes</taxon>
    </lineage>
</organism>
<accession>A0A382XY62</accession>
<evidence type="ECO:0000256" key="1">
    <source>
        <dbReference type="ARBA" id="ARBA00004651"/>
    </source>
</evidence>
<keyword evidence="3" id="KW-1003">Cell membrane</keyword>
<evidence type="ECO:0000259" key="8">
    <source>
        <dbReference type="PROSITE" id="PS50928"/>
    </source>
</evidence>
<protein>
    <recommendedName>
        <fullName evidence="8">ABC transmembrane type-1 domain-containing protein</fullName>
    </recommendedName>
</protein>
<evidence type="ECO:0000256" key="3">
    <source>
        <dbReference type="ARBA" id="ARBA00022475"/>
    </source>
</evidence>
<dbReference type="InterPro" id="IPR000515">
    <property type="entry name" value="MetI-like"/>
</dbReference>
<gene>
    <name evidence="9" type="ORF">METZ01_LOCUS428787</name>
</gene>
<proteinExistence type="predicted"/>
<name>A0A382XY62_9ZZZZ</name>
<dbReference type="GO" id="GO:0055085">
    <property type="term" value="P:transmembrane transport"/>
    <property type="evidence" value="ECO:0007669"/>
    <property type="project" value="InterPro"/>
</dbReference>
<evidence type="ECO:0000256" key="6">
    <source>
        <dbReference type="ARBA" id="ARBA00023136"/>
    </source>
</evidence>
<dbReference type="PROSITE" id="PS50928">
    <property type="entry name" value="ABC_TM1"/>
    <property type="match status" value="1"/>
</dbReference>
<dbReference type="CDD" id="cd06261">
    <property type="entry name" value="TM_PBP2"/>
    <property type="match status" value="1"/>
</dbReference>
<sequence>MMAQILAILLAIPAGIFSGYRAGKLPDRVITTLAFSFLAAPSFIVAISLAFIFAVLLNWFPATGYVPFSEDFIGNIRSFTLPALALALIEWPILCRVLRNDLISTLQEDFISLAKAKGLRPFDILFRHALRPSSLTLITIVGIQLGNLISGAVIVESIFALPGLGSLLVASIHSREILMVQGIVALIAVAYVVINLVVDILYGALDPRILR</sequence>
<evidence type="ECO:0000256" key="7">
    <source>
        <dbReference type="SAM" id="Phobius"/>
    </source>
</evidence>
<keyword evidence="2" id="KW-0813">Transport</keyword>
<dbReference type="SUPFAM" id="SSF161098">
    <property type="entry name" value="MetI-like"/>
    <property type="match status" value="1"/>
</dbReference>
<dbReference type="AlphaFoldDB" id="A0A382XY62"/>
<feature type="transmembrane region" description="Helical" evidence="7">
    <location>
        <begin position="35"/>
        <end position="59"/>
    </location>
</feature>
<keyword evidence="5 7" id="KW-1133">Transmembrane helix</keyword>